<evidence type="ECO:0000256" key="1">
    <source>
        <dbReference type="SAM" id="Phobius"/>
    </source>
</evidence>
<proteinExistence type="predicted"/>
<evidence type="ECO:0008006" key="4">
    <source>
        <dbReference type="Google" id="ProtNLM"/>
    </source>
</evidence>
<dbReference type="EMBL" id="JAUCGM010000428">
    <property type="protein sequence ID" value="MDM8563062.1"/>
    <property type="molecule type" value="Genomic_DNA"/>
</dbReference>
<reference evidence="2" key="1">
    <citation type="submission" date="2023-06" db="EMBL/GenBank/DDBJ databases">
        <title>Uncultivated large filamentous bacteria from sulfidic sediments reveal new species and different genomic features in energy metabolism and defense.</title>
        <authorList>
            <person name="Fonseca A."/>
        </authorList>
    </citation>
    <scope>NUCLEOTIDE SEQUENCE</scope>
    <source>
        <strain evidence="2">HSG4</strain>
    </source>
</reference>
<feature type="transmembrane region" description="Helical" evidence="1">
    <location>
        <begin position="74"/>
        <end position="96"/>
    </location>
</feature>
<keyword evidence="1" id="KW-0812">Transmembrane</keyword>
<comment type="caution">
    <text evidence="2">The sequence shown here is derived from an EMBL/GenBank/DDBJ whole genome shotgun (WGS) entry which is preliminary data.</text>
</comment>
<keyword evidence="1" id="KW-0472">Membrane</keyword>
<accession>A0ABT7VU03</accession>
<dbReference type="Proteomes" id="UP001171945">
    <property type="component" value="Unassembled WGS sequence"/>
</dbReference>
<name>A0ABT7VU03_9GAMM</name>
<sequence length="194" mass="22574">MMSNKNEEWSKDDQDWFNILGGESVPDAAPEVTKSANALRAALYVQQNRRRLPPLRFPKPVKQTYKYPIQFRPVYAIITILAILIIPVSIIQYQGWLTGKQVGRPSVEKSPDNHFINDIVASKTETAHFYQTLQVEGIQFTHKQENNTWIFKFSQQSALQYQKLTQLLARYDRKLPPLNSYDQAVVRFKYDEIP</sequence>
<keyword evidence="3" id="KW-1185">Reference proteome</keyword>
<gene>
    <name evidence="2" type="ORF">QUF54_06895</name>
</gene>
<evidence type="ECO:0000313" key="3">
    <source>
        <dbReference type="Proteomes" id="UP001171945"/>
    </source>
</evidence>
<evidence type="ECO:0000313" key="2">
    <source>
        <dbReference type="EMBL" id="MDM8563062.1"/>
    </source>
</evidence>
<organism evidence="2 3">
    <name type="scientific">Candidatus Marithioploca araucensis</name>
    <dbReference type="NCBI Taxonomy" id="70273"/>
    <lineage>
        <taxon>Bacteria</taxon>
        <taxon>Pseudomonadati</taxon>
        <taxon>Pseudomonadota</taxon>
        <taxon>Gammaproteobacteria</taxon>
        <taxon>Thiotrichales</taxon>
        <taxon>Thiotrichaceae</taxon>
        <taxon>Candidatus Marithioploca</taxon>
    </lineage>
</organism>
<keyword evidence="1" id="KW-1133">Transmembrane helix</keyword>
<protein>
    <recommendedName>
        <fullName evidence="4">SPOR domain-containing protein</fullName>
    </recommendedName>
</protein>